<evidence type="ECO:0000256" key="1">
    <source>
        <dbReference type="ARBA" id="ARBA00004963"/>
    </source>
</evidence>
<comment type="caution">
    <text evidence="8">The sequence shown here is derived from an EMBL/GenBank/DDBJ whole genome shotgun (WGS) entry which is preliminary data.</text>
</comment>
<feature type="domain" description="Metallo-beta-lactamase" evidence="7">
    <location>
        <begin position="59"/>
        <end position="231"/>
    </location>
</feature>
<protein>
    <recommendedName>
        <fullName evidence="2">hydroxyacylglutathione hydrolase</fullName>
        <ecNumber evidence="2">3.1.2.6</ecNumber>
    </recommendedName>
    <alternativeName>
        <fullName evidence="6">Glyoxalase II</fullName>
    </alternativeName>
</protein>
<dbReference type="PANTHER" id="PTHR43705:SF1">
    <property type="entry name" value="HYDROXYACYLGLUTATHIONE HYDROLASE GLOB"/>
    <property type="match status" value="1"/>
</dbReference>
<dbReference type="PANTHER" id="PTHR43705">
    <property type="entry name" value="HYDROXYACYLGLUTATHIONE HYDROLASE"/>
    <property type="match status" value="1"/>
</dbReference>
<keyword evidence="9" id="KW-1185">Reference proteome</keyword>
<dbReference type="Pfam" id="PF16123">
    <property type="entry name" value="HAGH_C"/>
    <property type="match status" value="1"/>
</dbReference>
<comment type="pathway">
    <text evidence="1">Secondary metabolite metabolism; methylglyoxal degradation; (R)-lactate from methylglyoxal: step 2/2.</text>
</comment>
<evidence type="ECO:0000256" key="2">
    <source>
        <dbReference type="ARBA" id="ARBA00011917"/>
    </source>
</evidence>
<dbReference type="InterPro" id="IPR001279">
    <property type="entry name" value="Metallo-B-lactamas"/>
</dbReference>
<proteinExistence type="predicted"/>
<evidence type="ECO:0000313" key="9">
    <source>
        <dbReference type="Proteomes" id="UP001165085"/>
    </source>
</evidence>
<evidence type="ECO:0000256" key="4">
    <source>
        <dbReference type="ARBA" id="ARBA00022801"/>
    </source>
</evidence>
<gene>
    <name evidence="8" type="ORF">TrST_g1827</name>
</gene>
<dbReference type="Gene3D" id="3.60.15.10">
    <property type="entry name" value="Ribonuclease Z/Hydroxyacylglutathione hydrolase-like"/>
    <property type="match status" value="1"/>
</dbReference>
<organism evidence="8 9">
    <name type="scientific">Triparma strigata</name>
    <dbReference type="NCBI Taxonomy" id="1606541"/>
    <lineage>
        <taxon>Eukaryota</taxon>
        <taxon>Sar</taxon>
        <taxon>Stramenopiles</taxon>
        <taxon>Ochrophyta</taxon>
        <taxon>Bolidophyceae</taxon>
        <taxon>Parmales</taxon>
        <taxon>Triparmaceae</taxon>
        <taxon>Triparma</taxon>
    </lineage>
</organism>
<dbReference type="SUPFAM" id="SSF56281">
    <property type="entry name" value="Metallo-hydrolase/oxidoreductase"/>
    <property type="match status" value="1"/>
</dbReference>
<dbReference type="InterPro" id="IPR032282">
    <property type="entry name" value="HAGH_C"/>
</dbReference>
<dbReference type="Proteomes" id="UP001165085">
    <property type="component" value="Unassembled WGS sequence"/>
</dbReference>
<reference evidence="9" key="1">
    <citation type="journal article" date="2023" name="Commun. Biol.">
        <title>Genome analysis of Parmales, the sister group of diatoms, reveals the evolutionary specialization of diatoms from phago-mixotrophs to photoautotrophs.</title>
        <authorList>
            <person name="Ban H."/>
            <person name="Sato S."/>
            <person name="Yoshikawa S."/>
            <person name="Yamada K."/>
            <person name="Nakamura Y."/>
            <person name="Ichinomiya M."/>
            <person name="Sato N."/>
            <person name="Blanc-Mathieu R."/>
            <person name="Endo H."/>
            <person name="Kuwata A."/>
            <person name="Ogata H."/>
        </authorList>
    </citation>
    <scope>NUCLEOTIDE SEQUENCE [LARGE SCALE GENOMIC DNA]</scope>
    <source>
        <strain evidence="9">NIES 3701</strain>
    </source>
</reference>
<keyword evidence="5" id="KW-0862">Zinc</keyword>
<dbReference type="SMART" id="SM00849">
    <property type="entry name" value="Lactamase_B"/>
    <property type="match status" value="1"/>
</dbReference>
<keyword evidence="4" id="KW-0378">Hydrolase</keyword>
<keyword evidence="3" id="KW-0479">Metal-binding</keyword>
<dbReference type="GO" id="GO:0046872">
    <property type="term" value="F:metal ion binding"/>
    <property type="evidence" value="ECO:0007669"/>
    <property type="project" value="UniProtKB-KW"/>
</dbReference>
<dbReference type="GO" id="GO:0004416">
    <property type="term" value="F:hydroxyacylglutathione hydrolase activity"/>
    <property type="evidence" value="ECO:0007669"/>
    <property type="project" value="UniProtKB-EC"/>
</dbReference>
<dbReference type="InterPro" id="IPR050110">
    <property type="entry name" value="Glyoxalase_II_hydrolase"/>
</dbReference>
<dbReference type="EMBL" id="BRXY01000516">
    <property type="protein sequence ID" value="GMH98440.1"/>
    <property type="molecule type" value="Genomic_DNA"/>
</dbReference>
<evidence type="ECO:0000313" key="8">
    <source>
        <dbReference type="EMBL" id="GMH98440.1"/>
    </source>
</evidence>
<evidence type="ECO:0000259" key="7">
    <source>
        <dbReference type="SMART" id="SM00849"/>
    </source>
</evidence>
<sequence>MLSPLRPLLSASALSASASRLFASSFATTCNWSPNSSGHGWAQLINPTSILRIYPALNDNYYYIIKNTDASPTNCSPHTDYILSDCPEGCLTGVKDALKDSLKDSKEVSKTSPPTLHIFLTHHHADHTAGLSSVQTWASSNSIPVTVHSHASIPPSTLLPSSLKILSIITHGHTPTHKSFSLPSLKTIITGDALFSMGCGRVFTGDMDAAYEGLQNLKREVEDDALVLCSHEYTESNGDFCLSLGEGFWGDDWRAVVERVEEVKVLREKGLPSVGTTFGEEKVWNPFLRVDMKEFERIRKLKDSF</sequence>
<dbReference type="InterPro" id="IPR036866">
    <property type="entry name" value="RibonucZ/Hydroxyglut_hydro"/>
</dbReference>
<accession>A0A9W7C5J9</accession>
<dbReference type="EC" id="3.1.2.6" evidence="2"/>
<evidence type="ECO:0000256" key="3">
    <source>
        <dbReference type="ARBA" id="ARBA00022723"/>
    </source>
</evidence>
<name>A0A9W7C5J9_9STRA</name>
<dbReference type="OrthoDB" id="515692at2759"/>
<dbReference type="AlphaFoldDB" id="A0A9W7C5J9"/>
<evidence type="ECO:0000256" key="5">
    <source>
        <dbReference type="ARBA" id="ARBA00022833"/>
    </source>
</evidence>
<evidence type="ECO:0000256" key="6">
    <source>
        <dbReference type="ARBA" id="ARBA00031044"/>
    </source>
</evidence>
<dbReference type="Pfam" id="PF00753">
    <property type="entry name" value="Lactamase_B"/>
    <property type="match status" value="1"/>
</dbReference>